<dbReference type="EMBL" id="JAKELL010000007">
    <property type="protein sequence ID" value="KAH8997341.1"/>
    <property type="molecule type" value="Genomic_DNA"/>
</dbReference>
<proteinExistence type="predicted"/>
<sequence length="212" mass="22202">MDNFINLAKKGYEAYEKSQSHDDDNSDYRKTGGEEYNSPHHSQQGSSHGGPQFDHDEVVRTAKNHGSGDDSLFSSALSYVHDNKGQHQDPIDEDEVQEAHHKAYDDSDKDLPASSLGSAAALEVIKKFTSGNGGKSGSGNSQTQLISMAMAEASKLFDKSGGSGSGKKQDAVNGAAMTVVKLLVKSKFSGGVTGGADSGGLGSLLHLASKLA</sequence>
<feature type="region of interest" description="Disordered" evidence="1">
    <location>
        <begin position="12"/>
        <end position="73"/>
    </location>
</feature>
<evidence type="ECO:0000256" key="1">
    <source>
        <dbReference type="SAM" id="MobiDB-lite"/>
    </source>
</evidence>
<reference evidence="3" key="1">
    <citation type="submission" date="2022-01" db="EMBL/GenBank/DDBJ databases">
        <title>Comparative genomics reveals a dynamic genome evolution in the ectomycorrhizal milk-cap (Lactarius) mushrooms.</title>
        <authorList>
            <consortium name="DOE Joint Genome Institute"/>
            <person name="Lebreton A."/>
            <person name="Tang N."/>
            <person name="Kuo A."/>
            <person name="LaButti K."/>
            <person name="Drula E."/>
            <person name="Barry K."/>
            <person name="Clum A."/>
            <person name="Lipzen A."/>
            <person name="Mousain D."/>
            <person name="Ng V."/>
            <person name="Wang R."/>
            <person name="Wang X."/>
            <person name="Dai Y."/>
            <person name="Henrissat B."/>
            <person name="Grigoriev I.V."/>
            <person name="Guerin-Laguette A."/>
            <person name="Yu F."/>
            <person name="Martin F.M."/>
        </authorList>
    </citation>
    <scope>NUCLEOTIDE SEQUENCE</scope>
    <source>
        <strain evidence="3">QP</strain>
    </source>
</reference>
<dbReference type="InterPro" id="IPR056138">
    <property type="entry name" value="DUF7721"/>
</dbReference>
<evidence type="ECO:0000313" key="4">
    <source>
        <dbReference type="Proteomes" id="UP001201163"/>
    </source>
</evidence>
<evidence type="ECO:0000259" key="2">
    <source>
        <dbReference type="Pfam" id="PF24845"/>
    </source>
</evidence>
<feature type="compositionally biased region" description="Low complexity" evidence="1">
    <location>
        <begin position="39"/>
        <end position="52"/>
    </location>
</feature>
<feature type="domain" description="DUF7721" evidence="2">
    <location>
        <begin position="54"/>
        <end position="133"/>
    </location>
</feature>
<dbReference type="Proteomes" id="UP001201163">
    <property type="component" value="Unassembled WGS sequence"/>
</dbReference>
<gene>
    <name evidence="3" type="ORF">EDB92DRAFT_1839271</name>
</gene>
<comment type="caution">
    <text evidence="3">The sequence shown here is derived from an EMBL/GenBank/DDBJ whole genome shotgun (WGS) entry which is preliminary data.</text>
</comment>
<organism evidence="3 4">
    <name type="scientific">Lactarius akahatsu</name>
    <dbReference type="NCBI Taxonomy" id="416441"/>
    <lineage>
        <taxon>Eukaryota</taxon>
        <taxon>Fungi</taxon>
        <taxon>Dikarya</taxon>
        <taxon>Basidiomycota</taxon>
        <taxon>Agaricomycotina</taxon>
        <taxon>Agaricomycetes</taxon>
        <taxon>Russulales</taxon>
        <taxon>Russulaceae</taxon>
        <taxon>Lactarius</taxon>
    </lineage>
</organism>
<accession>A0AAD4LS75</accession>
<dbReference type="PANTHER" id="PTHR39477">
    <property type="entry name" value="CHROMOSOME 8, WHOLE GENOME SHOTGUN SEQUENCE"/>
    <property type="match status" value="1"/>
</dbReference>
<protein>
    <recommendedName>
        <fullName evidence="2">DUF7721 domain-containing protein</fullName>
    </recommendedName>
</protein>
<feature type="compositionally biased region" description="Basic and acidic residues" evidence="1">
    <location>
        <begin position="12"/>
        <end position="33"/>
    </location>
</feature>
<name>A0AAD4LS75_9AGAM</name>
<evidence type="ECO:0000313" key="3">
    <source>
        <dbReference type="EMBL" id="KAH8997341.1"/>
    </source>
</evidence>
<dbReference type="PANTHER" id="PTHR39477:SF1">
    <property type="entry name" value="BETA-FLANKING PROTEIN"/>
    <property type="match status" value="1"/>
</dbReference>
<dbReference type="AlphaFoldDB" id="A0AAD4LS75"/>
<dbReference type="Pfam" id="PF24845">
    <property type="entry name" value="DUF7721"/>
    <property type="match status" value="1"/>
</dbReference>
<keyword evidence="4" id="KW-1185">Reference proteome</keyword>